<gene>
    <name evidence="1" type="ORF">MELLADRAFT_111055</name>
</gene>
<dbReference type="RefSeq" id="XP_007415471.1">
    <property type="nucleotide sequence ID" value="XM_007415409.1"/>
</dbReference>
<dbReference type="Proteomes" id="UP000001072">
    <property type="component" value="Unassembled WGS sequence"/>
</dbReference>
<dbReference type="EMBL" id="GL883139">
    <property type="protein sequence ID" value="EGG01370.1"/>
    <property type="molecule type" value="Genomic_DNA"/>
</dbReference>
<evidence type="ECO:0000313" key="2">
    <source>
        <dbReference type="Proteomes" id="UP000001072"/>
    </source>
</evidence>
<dbReference type="InParanoid" id="F4S1W5"/>
<dbReference type="OrthoDB" id="10482663at2759"/>
<accession>F4S1W5</accession>
<proteinExistence type="predicted"/>
<organism evidence="2">
    <name type="scientific">Melampsora larici-populina (strain 98AG31 / pathotype 3-4-7)</name>
    <name type="common">Poplar leaf rust fungus</name>
    <dbReference type="NCBI Taxonomy" id="747676"/>
    <lineage>
        <taxon>Eukaryota</taxon>
        <taxon>Fungi</taxon>
        <taxon>Dikarya</taxon>
        <taxon>Basidiomycota</taxon>
        <taxon>Pucciniomycotina</taxon>
        <taxon>Pucciniomycetes</taxon>
        <taxon>Pucciniales</taxon>
        <taxon>Melampsoraceae</taxon>
        <taxon>Melampsora</taxon>
    </lineage>
</organism>
<dbReference type="AlphaFoldDB" id="F4S1W5"/>
<name>F4S1W5_MELLP</name>
<dbReference type="KEGG" id="mlr:MELLADRAFT_111055"/>
<dbReference type="VEuPathDB" id="FungiDB:MELLADRAFT_111055"/>
<sequence length="159" mass="18792">MEIQSPPSSLPTQTNLDMKLIFETLQNGVQKRIKKKQIEILKKIEIKSNLNQNKLRLLQENQNKEIHSIFQNFSLQQKSNQDQKSQLKYQLIKRKLKLKKLLNNFQINLKNQIQFTLQENNNQFHQINKLHQDEIEVIQSALGSDRIKEVLSTSKSFPQ</sequence>
<protein>
    <submittedName>
        <fullName evidence="1">Uncharacterized protein</fullName>
    </submittedName>
</protein>
<keyword evidence="2" id="KW-1185">Reference proteome</keyword>
<dbReference type="HOGENOM" id="CLU_1661159_0_0_1"/>
<dbReference type="GeneID" id="18924265"/>
<reference evidence="2" key="1">
    <citation type="journal article" date="2011" name="Proc. Natl. Acad. Sci. U.S.A.">
        <title>Obligate biotrophy features unraveled by the genomic analysis of rust fungi.</title>
        <authorList>
            <person name="Duplessis S."/>
            <person name="Cuomo C.A."/>
            <person name="Lin Y.-C."/>
            <person name="Aerts A."/>
            <person name="Tisserant E."/>
            <person name="Veneault-Fourrey C."/>
            <person name="Joly D.L."/>
            <person name="Hacquard S."/>
            <person name="Amselem J."/>
            <person name="Cantarel B.L."/>
            <person name="Chiu R."/>
            <person name="Coutinho P.M."/>
            <person name="Feau N."/>
            <person name="Field M."/>
            <person name="Frey P."/>
            <person name="Gelhaye E."/>
            <person name="Goldberg J."/>
            <person name="Grabherr M.G."/>
            <person name="Kodira C.D."/>
            <person name="Kohler A."/>
            <person name="Kuees U."/>
            <person name="Lindquist E.A."/>
            <person name="Lucas S.M."/>
            <person name="Mago R."/>
            <person name="Mauceli E."/>
            <person name="Morin E."/>
            <person name="Murat C."/>
            <person name="Pangilinan J.L."/>
            <person name="Park R."/>
            <person name="Pearson M."/>
            <person name="Quesneville H."/>
            <person name="Rouhier N."/>
            <person name="Sakthikumar S."/>
            <person name="Salamov A.A."/>
            <person name="Schmutz J."/>
            <person name="Selles B."/>
            <person name="Shapiro H."/>
            <person name="Tanguay P."/>
            <person name="Tuskan G.A."/>
            <person name="Henrissat B."/>
            <person name="Van de Peer Y."/>
            <person name="Rouze P."/>
            <person name="Ellis J.G."/>
            <person name="Dodds P.N."/>
            <person name="Schein J.E."/>
            <person name="Zhong S."/>
            <person name="Hamelin R.C."/>
            <person name="Grigoriev I.V."/>
            <person name="Szabo L.J."/>
            <person name="Martin F."/>
        </authorList>
    </citation>
    <scope>NUCLEOTIDE SEQUENCE [LARGE SCALE GENOMIC DNA]</scope>
    <source>
        <strain evidence="2">98AG31 / pathotype 3-4-7</strain>
    </source>
</reference>
<evidence type="ECO:0000313" key="1">
    <source>
        <dbReference type="EMBL" id="EGG01370.1"/>
    </source>
</evidence>